<proteinExistence type="predicted"/>
<reference evidence="1 2" key="2">
    <citation type="submission" date="2018-05" db="EMBL/GenBank/DDBJ databases">
        <authorList>
            <person name="Lanie J.A."/>
            <person name="Ng W.-L."/>
            <person name="Kazmierczak K.M."/>
            <person name="Andrzejewski T.M."/>
            <person name="Davidsen T.M."/>
            <person name="Wayne K.J."/>
            <person name="Tettelin H."/>
            <person name="Glass J.I."/>
            <person name="Rusch D."/>
            <person name="Podicherti R."/>
            <person name="Tsui H.-C.T."/>
            <person name="Winkler M.E."/>
        </authorList>
    </citation>
    <scope>NUCLEOTIDE SEQUENCE [LARGE SCALE GENOMIC DNA]</scope>
    <source>
        <strain evidence="1 2">C305</strain>
    </source>
</reference>
<evidence type="ECO:0000313" key="1">
    <source>
        <dbReference type="EMBL" id="PWH85702.1"/>
    </source>
</evidence>
<reference evidence="1 2" key="1">
    <citation type="submission" date="2018-05" db="EMBL/GenBank/DDBJ databases">
        <title>Brumimicrobium oceani sp. nov., isolated from coastal sediment.</title>
        <authorList>
            <person name="Kou Y."/>
        </authorList>
    </citation>
    <scope>NUCLEOTIDE SEQUENCE [LARGE SCALE GENOMIC DNA]</scope>
    <source>
        <strain evidence="1 2">C305</strain>
    </source>
</reference>
<dbReference type="AlphaFoldDB" id="A0A2U2XD38"/>
<protein>
    <recommendedName>
        <fullName evidence="3">Lipoprotein</fullName>
    </recommendedName>
</protein>
<evidence type="ECO:0000313" key="2">
    <source>
        <dbReference type="Proteomes" id="UP000245370"/>
    </source>
</evidence>
<accession>A0A2U2XD38</accession>
<dbReference type="OrthoDB" id="1467269at2"/>
<dbReference type="RefSeq" id="WP_109359408.1">
    <property type="nucleotide sequence ID" value="NZ_QFRJ01000005.1"/>
</dbReference>
<name>A0A2U2XD38_9FLAO</name>
<organism evidence="1 2">
    <name type="scientific">Brumimicrobium oceani</name>
    <dbReference type="NCBI Taxonomy" id="2100725"/>
    <lineage>
        <taxon>Bacteria</taxon>
        <taxon>Pseudomonadati</taxon>
        <taxon>Bacteroidota</taxon>
        <taxon>Flavobacteriia</taxon>
        <taxon>Flavobacteriales</taxon>
        <taxon>Crocinitomicaceae</taxon>
        <taxon>Brumimicrobium</taxon>
    </lineage>
</organism>
<evidence type="ECO:0008006" key="3">
    <source>
        <dbReference type="Google" id="ProtNLM"/>
    </source>
</evidence>
<sequence>MKYINTLSIILGVAFLTSCVKHEVIPKPTYEAKLPVSFTGNIQGAKFVIIEDIKGFYCNPSQAQEILPSPQPSKITYYSTLESDQKQDMIQIRLGNLIYSPNNSTMPPVEDFNEFFKSGITMPIEYKTDAEDGVEIVYRDSQGTVWTSSEVDGQPQYFELTNLEADSDDNGQYMKFVAKFGLSLYTNPVDPLFRDTIEIENAIFEGYFKR</sequence>
<keyword evidence="2" id="KW-1185">Reference proteome</keyword>
<comment type="caution">
    <text evidence="1">The sequence shown here is derived from an EMBL/GenBank/DDBJ whole genome shotgun (WGS) entry which is preliminary data.</text>
</comment>
<gene>
    <name evidence="1" type="ORF">DIT68_08700</name>
</gene>
<dbReference type="PROSITE" id="PS51257">
    <property type="entry name" value="PROKAR_LIPOPROTEIN"/>
    <property type="match status" value="1"/>
</dbReference>
<dbReference type="EMBL" id="QFRJ01000005">
    <property type="protein sequence ID" value="PWH85702.1"/>
    <property type="molecule type" value="Genomic_DNA"/>
</dbReference>
<dbReference type="Proteomes" id="UP000245370">
    <property type="component" value="Unassembled WGS sequence"/>
</dbReference>